<proteinExistence type="predicted"/>
<evidence type="ECO:0000313" key="1">
    <source>
        <dbReference type="EMBL" id="TQM44864.1"/>
    </source>
</evidence>
<gene>
    <name evidence="1" type="ORF">FB388_2250</name>
</gene>
<keyword evidence="2" id="KW-1185">Reference proteome</keyword>
<organism evidence="1 2">
    <name type="scientific">Pseudonocardia cypriaca</name>
    <dbReference type="NCBI Taxonomy" id="882449"/>
    <lineage>
        <taxon>Bacteria</taxon>
        <taxon>Bacillati</taxon>
        <taxon>Actinomycetota</taxon>
        <taxon>Actinomycetes</taxon>
        <taxon>Pseudonocardiales</taxon>
        <taxon>Pseudonocardiaceae</taxon>
        <taxon>Pseudonocardia</taxon>
    </lineage>
</organism>
<name>A0A543GFL0_9PSEU</name>
<dbReference type="RefSeq" id="WP_142100027.1">
    <property type="nucleotide sequence ID" value="NZ_VFPH01000001.1"/>
</dbReference>
<comment type="caution">
    <text evidence="1">The sequence shown here is derived from an EMBL/GenBank/DDBJ whole genome shotgun (WGS) entry which is preliminary data.</text>
</comment>
<reference evidence="1 2" key="1">
    <citation type="submission" date="2019-06" db="EMBL/GenBank/DDBJ databases">
        <title>Sequencing the genomes of 1000 actinobacteria strains.</title>
        <authorList>
            <person name="Klenk H.-P."/>
        </authorList>
    </citation>
    <scope>NUCLEOTIDE SEQUENCE [LARGE SCALE GENOMIC DNA]</scope>
    <source>
        <strain evidence="1 2">DSM 45511</strain>
    </source>
</reference>
<dbReference type="EMBL" id="VFPH01000001">
    <property type="protein sequence ID" value="TQM44864.1"/>
    <property type="molecule type" value="Genomic_DNA"/>
</dbReference>
<accession>A0A543GFL0</accession>
<dbReference type="AlphaFoldDB" id="A0A543GFL0"/>
<protein>
    <submittedName>
        <fullName evidence="1">Uncharacterized protein</fullName>
    </submittedName>
</protein>
<dbReference type="Proteomes" id="UP000319818">
    <property type="component" value="Unassembled WGS sequence"/>
</dbReference>
<dbReference type="OrthoDB" id="9853074at2"/>
<evidence type="ECO:0000313" key="2">
    <source>
        <dbReference type="Proteomes" id="UP000319818"/>
    </source>
</evidence>
<sequence length="84" mass="9169">MADDLVDGFRRLRVVPPRPTAGIPGRRVAFAPVPSEQAVWGEELMTFLRAEVRAAARRGVISTADSEQLLARLGLVIDQALTSR</sequence>